<accession>A0AAU7JNR5</accession>
<feature type="signal peptide" evidence="1">
    <location>
        <begin position="1"/>
        <end position="28"/>
    </location>
</feature>
<gene>
    <name evidence="2" type="ORF">ABEG17_10600</name>
</gene>
<evidence type="ECO:0000256" key="1">
    <source>
        <dbReference type="SAM" id="SignalP"/>
    </source>
</evidence>
<name>A0AAU7JNR5_9MICO</name>
<keyword evidence="1" id="KW-0732">Signal</keyword>
<dbReference type="RefSeq" id="WP_406829447.1">
    <property type="nucleotide sequence ID" value="NZ_CP157483.1"/>
</dbReference>
<evidence type="ECO:0000313" key="2">
    <source>
        <dbReference type="EMBL" id="XBO42043.1"/>
    </source>
</evidence>
<feature type="chain" id="PRO_5043313565" description="Ribosomally synthesized peptide with SipW-like signal peptide" evidence="1">
    <location>
        <begin position="29"/>
        <end position="160"/>
    </location>
</feature>
<reference evidence="2" key="1">
    <citation type="submission" date="2024-05" db="EMBL/GenBank/DDBJ databases">
        <authorList>
            <person name="Kim S."/>
            <person name="Heo J."/>
            <person name="Choi H."/>
            <person name="Choi Y."/>
            <person name="Kwon S.-W."/>
            <person name="Kim Y."/>
        </authorList>
    </citation>
    <scope>NUCLEOTIDE SEQUENCE</scope>
    <source>
        <strain evidence="2">KACC 23699</strain>
    </source>
</reference>
<dbReference type="EMBL" id="CP157483">
    <property type="protein sequence ID" value="XBO42043.1"/>
    <property type="molecule type" value="Genomic_DNA"/>
</dbReference>
<evidence type="ECO:0008006" key="3">
    <source>
        <dbReference type="Google" id="ProtNLM"/>
    </source>
</evidence>
<dbReference type="AlphaFoldDB" id="A0AAU7JNR5"/>
<organism evidence="2">
    <name type="scientific">Pedococcus sp. KACC 23699</name>
    <dbReference type="NCBI Taxonomy" id="3149228"/>
    <lineage>
        <taxon>Bacteria</taxon>
        <taxon>Bacillati</taxon>
        <taxon>Actinomycetota</taxon>
        <taxon>Actinomycetes</taxon>
        <taxon>Micrococcales</taxon>
        <taxon>Intrasporangiaceae</taxon>
        <taxon>Pedococcus</taxon>
    </lineage>
</organism>
<protein>
    <recommendedName>
        <fullName evidence="3">Ribosomally synthesized peptide with SipW-like signal peptide</fullName>
    </recommendedName>
</protein>
<proteinExistence type="predicted"/>
<sequence length="160" mass="16273">MAHLNRRQKIAASATALVLIGSGSAAFAYWSTSGTGTGAGSTTAGVADQLLITGDVANALFPGQAAQNFTVTVKNTADQSSYVTGLKASVTTDKGPDCDGSNFSINGSASAALPVALTWTAQDLAKTAQDTSINTIQFVDKPTNQDLCKGAVVTLHYTAN</sequence>